<dbReference type="AlphaFoldDB" id="A0A261S487"/>
<dbReference type="EMBL" id="NEVM01000005">
    <property type="protein sequence ID" value="OZI31762.1"/>
    <property type="molecule type" value="Genomic_DNA"/>
</dbReference>
<dbReference type="Proteomes" id="UP000216020">
    <property type="component" value="Unassembled WGS sequence"/>
</dbReference>
<sequence length="110" mass="12612">MNKPMILTGDEAVPAMPMTDAQVNHLRRLLAWLRCEYTLDEDMQRGLLQGVSESVRMGYTTPERGWHLIQERADFINRCPAYVRQAVKMLTKALREHDRQAGVVDAEGSR</sequence>
<evidence type="ECO:0000313" key="2">
    <source>
        <dbReference type="Proteomes" id="UP000216020"/>
    </source>
</evidence>
<organism evidence="1 2">
    <name type="scientific">Bordetella genomosp. 10</name>
    <dbReference type="NCBI Taxonomy" id="1416804"/>
    <lineage>
        <taxon>Bacteria</taxon>
        <taxon>Pseudomonadati</taxon>
        <taxon>Pseudomonadota</taxon>
        <taxon>Betaproteobacteria</taxon>
        <taxon>Burkholderiales</taxon>
        <taxon>Alcaligenaceae</taxon>
        <taxon>Bordetella</taxon>
    </lineage>
</organism>
<proteinExistence type="predicted"/>
<keyword evidence="2" id="KW-1185">Reference proteome</keyword>
<dbReference type="OrthoDB" id="8690186at2"/>
<evidence type="ECO:0000313" key="1">
    <source>
        <dbReference type="EMBL" id="OZI31762.1"/>
    </source>
</evidence>
<reference evidence="2" key="1">
    <citation type="submission" date="2017-05" db="EMBL/GenBank/DDBJ databases">
        <title>Complete and WGS of Bordetella genogroups.</title>
        <authorList>
            <person name="Spilker T."/>
            <person name="Lipuma J."/>
        </authorList>
    </citation>
    <scope>NUCLEOTIDE SEQUENCE [LARGE SCALE GENOMIC DNA]</scope>
    <source>
        <strain evidence="2">AU16122</strain>
    </source>
</reference>
<name>A0A261S487_9BORD</name>
<comment type="caution">
    <text evidence="1">The sequence shown here is derived from an EMBL/GenBank/DDBJ whole genome shotgun (WGS) entry which is preliminary data.</text>
</comment>
<protein>
    <submittedName>
        <fullName evidence="1">Uncharacterized protein</fullName>
    </submittedName>
</protein>
<accession>A0A261S487</accession>
<gene>
    <name evidence="1" type="ORF">CAL29_28240</name>
</gene>